<dbReference type="Proteomes" id="UP000683360">
    <property type="component" value="Unassembled WGS sequence"/>
</dbReference>
<evidence type="ECO:0000313" key="4">
    <source>
        <dbReference type="Proteomes" id="UP000683360"/>
    </source>
</evidence>
<organism evidence="3 4">
    <name type="scientific">Mytilus edulis</name>
    <name type="common">Blue mussel</name>
    <dbReference type="NCBI Taxonomy" id="6550"/>
    <lineage>
        <taxon>Eukaryota</taxon>
        <taxon>Metazoa</taxon>
        <taxon>Spiralia</taxon>
        <taxon>Lophotrochozoa</taxon>
        <taxon>Mollusca</taxon>
        <taxon>Bivalvia</taxon>
        <taxon>Autobranchia</taxon>
        <taxon>Pteriomorphia</taxon>
        <taxon>Mytilida</taxon>
        <taxon>Mytiloidea</taxon>
        <taxon>Mytilidae</taxon>
        <taxon>Mytilinae</taxon>
        <taxon>Mytilus</taxon>
    </lineage>
</organism>
<protein>
    <recommendedName>
        <fullName evidence="2">Mitochondria-eating protein C-terminal domain-containing protein</fullName>
    </recommendedName>
</protein>
<accession>A0A8S3SPF1</accession>
<dbReference type="Pfam" id="PF16026">
    <property type="entry name" value="MIEAP"/>
    <property type="match status" value="1"/>
</dbReference>
<dbReference type="PANTHER" id="PTHR21301">
    <property type="entry name" value="REVERSE TRANSCRIPTASE"/>
    <property type="match status" value="1"/>
</dbReference>
<dbReference type="PANTHER" id="PTHR21301:SF10">
    <property type="entry name" value="REVERSE TRANSCRIPTASE DOMAIN-CONTAINING PROTEIN"/>
    <property type="match status" value="1"/>
</dbReference>
<sequence length="560" mass="64784">MVEQLPTFPSLKSSLYRQREDLIPHLPTSLLNIDLQDEWTQTTAAERFLLINDGTFDKILVFATDSNLQHLANNDNNTIYADGTFYTCPSIFEQLYTLHALIDGEMFPLVFALLPGKMKQETLEQKAAKSHRDMREHSDVSLKKDIVLKPLCREVPSFIRDDLEFLNHLPKTVNPNSELITFDIVSLYTNIPHDLGITAVKYWLENTENVIENRLTKEFILASLKLILERNIFYFNGTYYHQKKGTAMGTKMAPSYATLVLGYLEQLLYEKMSHKLHRENTEMELKKWHDSALQMQDSVESLQRKVFRLQHQLKEAEHDKEDLKTRLSQVAGAKLTAGNSNIADLGDKYRPTRIAEIYSETYDSEWTEAMDDAIKLKRGWTEEMIIRNLLIVLQGCFLTCQELAKRQMKTLLSEIFIDIHEADVTKYAEKHIAEVKQLKDARKGTAPDVAITLKEKILAHPVFKKYCTENKHFDKILIGELIKTTYAERCVFVSWLMVVQDPEMYIDEQQREGDPLDKDKYKEYTQSGKKIAFNVWPALYLYKDGPLLIKGVAQPVNKSK</sequence>
<feature type="domain" description="Mitochondria-eating protein C-terminal" evidence="2">
    <location>
        <begin position="350"/>
        <end position="554"/>
    </location>
</feature>
<proteinExistence type="predicted"/>
<keyword evidence="1" id="KW-0175">Coiled coil</keyword>
<evidence type="ECO:0000313" key="3">
    <source>
        <dbReference type="EMBL" id="CAG2220572.1"/>
    </source>
</evidence>
<gene>
    <name evidence="3" type="ORF">MEDL_34040</name>
</gene>
<name>A0A8S3SPF1_MYTED</name>
<dbReference type="AlphaFoldDB" id="A0A8S3SPF1"/>
<evidence type="ECO:0000259" key="2">
    <source>
        <dbReference type="Pfam" id="PF16026"/>
    </source>
</evidence>
<feature type="coiled-coil region" evidence="1">
    <location>
        <begin position="299"/>
        <end position="333"/>
    </location>
</feature>
<dbReference type="InterPro" id="IPR031981">
    <property type="entry name" value="MIEAP_C"/>
</dbReference>
<dbReference type="OrthoDB" id="6111806at2759"/>
<comment type="caution">
    <text evidence="3">The sequence shown here is derived from an EMBL/GenBank/DDBJ whole genome shotgun (WGS) entry which is preliminary data.</text>
</comment>
<reference evidence="3" key="1">
    <citation type="submission" date="2021-03" db="EMBL/GenBank/DDBJ databases">
        <authorList>
            <person name="Bekaert M."/>
        </authorList>
    </citation>
    <scope>NUCLEOTIDE SEQUENCE</scope>
</reference>
<dbReference type="EMBL" id="CAJPWZ010001665">
    <property type="protein sequence ID" value="CAG2220572.1"/>
    <property type="molecule type" value="Genomic_DNA"/>
</dbReference>
<evidence type="ECO:0000256" key="1">
    <source>
        <dbReference type="SAM" id="Coils"/>
    </source>
</evidence>
<keyword evidence="4" id="KW-1185">Reference proteome</keyword>